<dbReference type="InterPro" id="IPR004695">
    <property type="entry name" value="SLAC1/Mae1/Ssu1/TehA"/>
</dbReference>
<proteinExistence type="predicted"/>
<sequence length="333" mass="35331">MSQTPPRIMPKPFNTAPQGLWRATPPAIFPPIMGLLGLGLAWRNAAKLFPSAPDWIGEMILGAVSLLYLFAVVAYLAKVVRRPSVVADDLRILPGRAGLSAGADAGFLFAAVLVPYSAGLARLVLVLSLIALTTVAGLTIRSFLIGPAEQRRVTPVWHLTFVGFILAPLSAVPLGYLGMSQFIFATTLPIAAAIWAISAMQFARADVPPPLRPLLAVHLAPVSLFGIVATLLGYTTLALAFAWIGLTALVVYLIGIRYLTKGDFSALWGAFTFPLAAFANLMFSAATLAPIPFRLVGGVELVGATLVIVFIAMKIMQLWTRGKLAKATNAATV</sequence>
<dbReference type="Proteomes" id="UP000199630">
    <property type="component" value="Unassembled WGS sequence"/>
</dbReference>
<dbReference type="Pfam" id="PF03595">
    <property type="entry name" value="SLAC1"/>
    <property type="match status" value="1"/>
</dbReference>
<feature type="transmembrane region" description="Helical" evidence="5">
    <location>
        <begin position="97"/>
        <end position="117"/>
    </location>
</feature>
<feature type="transmembrane region" description="Helical" evidence="5">
    <location>
        <begin position="123"/>
        <end position="144"/>
    </location>
</feature>
<evidence type="ECO:0000313" key="6">
    <source>
        <dbReference type="EMBL" id="SFI86830.1"/>
    </source>
</evidence>
<feature type="transmembrane region" description="Helical" evidence="5">
    <location>
        <begin position="182"/>
        <end position="202"/>
    </location>
</feature>
<reference evidence="7" key="1">
    <citation type="submission" date="2016-10" db="EMBL/GenBank/DDBJ databases">
        <authorList>
            <person name="Varghese N."/>
            <person name="Submissions S."/>
        </authorList>
    </citation>
    <scope>NUCLEOTIDE SEQUENCE [LARGE SCALE GENOMIC DNA]</scope>
    <source>
        <strain evidence="7">DSM 26471</strain>
    </source>
</reference>
<evidence type="ECO:0000256" key="4">
    <source>
        <dbReference type="ARBA" id="ARBA00023136"/>
    </source>
</evidence>
<keyword evidence="4 5" id="KW-0472">Membrane</keyword>
<dbReference type="PANTHER" id="PTHR37955">
    <property type="entry name" value="TELLURITE RESISTANCE PROTEIN TEHA"/>
    <property type="match status" value="1"/>
</dbReference>
<dbReference type="EMBL" id="FORH01000001">
    <property type="protein sequence ID" value="SFI86830.1"/>
    <property type="molecule type" value="Genomic_DNA"/>
</dbReference>
<feature type="transmembrane region" description="Helical" evidence="5">
    <location>
        <begin position="55"/>
        <end position="77"/>
    </location>
</feature>
<keyword evidence="7" id="KW-1185">Reference proteome</keyword>
<feature type="transmembrane region" description="Helical" evidence="5">
    <location>
        <begin position="266"/>
        <end position="289"/>
    </location>
</feature>
<keyword evidence="2 5" id="KW-0812">Transmembrane</keyword>
<evidence type="ECO:0000256" key="3">
    <source>
        <dbReference type="ARBA" id="ARBA00022989"/>
    </source>
</evidence>
<organism evidence="6 7">
    <name type="scientific">Celeribacter neptunius</name>
    <dbReference type="NCBI Taxonomy" id="588602"/>
    <lineage>
        <taxon>Bacteria</taxon>
        <taxon>Pseudomonadati</taxon>
        <taxon>Pseudomonadota</taxon>
        <taxon>Alphaproteobacteria</taxon>
        <taxon>Rhodobacterales</taxon>
        <taxon>Roseobacteraceae</taxon>
        <taxon>Celeribacter</taxon>
    </lineage>
</organism>
<name>A0A1I3LQK7_9RHOB</name>
<dbReference type="OrthoDB" id="7835091at2"/>
<dbReference type="CDD" id="cd09322">
    <property type="entry name" value="TDT_TehA_like"/>
    <property type="match status" value="1"/>
</dbReference>
<comment type="subcellular location">
    <subcellularLocation>
        <location evidence="1">Membrane</location>
        <topology evidence="1">Multi-pass membrane protein</topology>
    </subcellularLocation>
</comment>
<evidence type="ECO:0000256" key="1">
    <source>
        <dbReference type="ARBA" id="ARBA00004141"/>
    </source>
</evidence>
<gene>
    <name evidence="6" type="ORF">SAMN04487991_1109</name>
</gene>
<feature type="transmembrane region" description="Helical" evidence="5">
    <location>
        <begin position="20"/>
        <end position="43"/>
    </location>
</feature>
<feature type="transmembrane region" description="Helical" evidence="5">
    <location>
        <begin position="156"/>
        <end position="176"/>
    </location>
</feature>
<dbReference type="Gene3D" id="1.50.10.150">
    <property type="entry name" value="Voltage-dependent anion channel"/>
    <property type="match status" value="1"/>
</dbReference>
<dbReference type="GO" id="GO:0046583">
    <property type="term" value="F:monoatomic cation efflux transmembrane transporter activity"/>
    <property type="evidence" value="ECO:0007669"/>
    <property type="project" value="TreeGrafter"/>
</dbReference>
<dbReference type="STRING" id="588602.SAMN04487991_1109"/>
<feature type="transmembrane region" description="Helical" evidence="5">
    <location>
        <begin position="295"/>
        <end position="316"/>
    </location>
</feature>
<keyword evidence="3 5" id="KW-1133">Transmembrane helix</keyword>
<dbReference type="GO" id="GO:0005886">
    <property type="term" value="C:plasma membrane"/>
    <property type="evidence" value="ECO:0007669"/>
    <property type="project" value="TreeGrafter"/>
</dbReference>
<protein>
    <submittedName>
        <fullName evidence="6">Tellurite resistance protein</fullName>
    </submittedName>
</protein>
<dbReference type="PANTHER" id="PTHR37955:SF1">
    <property type="entry name" value="DEP DOMAIN-CONTAINING PROTEIN"/>
    <property type="match status" value="1"/>
</dbReference>
<dbReference type="AlphaFoldDB" id="A0A1I3LQK7"/>
<evidence type="ECO:0000256" key="5">
    <source>
        <dbReference type="SAM" id="Phobius"/>
    </source>
</evidence>
<dbReference type="RefSeq" id="WP_090058659.1">
    <property type="nucleotide sequence ID" value="NZ_FORH01000001.1"/>
</dbReference>
<evidence type="ECO:0000256" key="2">
    <source>
        <dbReference type="ARBA" id="ARBA00022692"/>
    </source>
</evidence>
<dbReference type="InterPro" id="IPR038665">
    <property type="entry name" value="Voltage-dep_anion_channel_sf"/>
</dbReference>
<evidence type="ECO:0000313" key="7">
    <source>
        <dbReference type="Proteomes" id="UP000199630"/>
    </source>
</evidence>
<accession>A0A1I3LQK7</accession>
<dbReference type="InterPro" id="IPR052951">
    <property type="entry name" value="Tellurite_res_ion_channel"/>
</dbReference>
<feature type="transmembrane region" description="Helical" evidence="5">
    <location>
        <begin position="240"/>
        <end position="259"/>
    </location>
</feature>